<evidence type="ECO:0000313" key="1">
    <source>
        <dbReference type="EMBL" id="KAF9871746.1"/>
    </source>
</evidence>
<dbReference type="AlphaFoldDB" id="A0A9P6I0H5"/>
<keyword evidence="2" id="KW-1185">Reference proteome</keyword>
<organism evidence="1 2">
    <name type="scientific">Colletotrichum karsti</name>
    <dbReference type="NCBI Taxonomy" id="1095194"/>
    <lineage>
        <taxon>Eukaryota</taxon>
        <taxon>Fungi</taxon>
        <taxon>Dikarya</taxon>
        <taxon>Ascomycota</taxon>
        <taxon>Pezizomycotina</taxon>
        <taxon>Sordariomycetes</taxon>
        <taxon>Hypocreomycetidae</taxon>
        <taxon>Glomerellales</taxon>
        <taxon>Glomerellaceae</taxon>
        <taxon>Colletotrichum</taxon>
        <taxon>Colletotrichum boninense species complex</taxon>
    </lineage>
</organism>
<comment type="caution">
    <text evidence="1">The sequence shown here is derived from an EMBL/GenBank/DDBJ whole genome shotgun (WGS) entry which is preliminary data.</text>
</comment>
<protein>
    <submittedName>
        <fullName evidence="1">Uncharacterized protein</fullName>
    </submittedName>
</protein>
<accession>A0A9P6I0H5</accession>
<reference evidence="1" key="1">
    <citation type="submission" date="2020-03" db="EMBL/GenBank/DDBJ databases">
        <authorList>
            <person name="He L."/>
        </authorList>
    </citation>
    <scope>NUCLEOTIDE SEQUENCE</scope>
    <source>
        <strain evidence="1">CkLH20</strain>
    </source>
</reference>
<name>A0A9P6I0H5_9PEZI</name>
<dbReference type="EMBL" id="JAATWM020000042">
    <property type="protein sequence ID" value="KAF9871746.1"/>
    <property type="molecule type" value="Genomic_DNA"/>
</dbReference>
<reference evidence="1" key="2">
    <citation type="submission" date="2020-11" db="EMBL/GenBank/DDBJ databases">
        <title>Whole genome sequencing of Colletotrichum sp.</title>
        <authorList>
            <person name="Li H."/>
        </authorList>
    </citation>
    <scope>NUCLEOTIDE SEQUENCE</scope>
    <source>
        <strain evidence="1">CkLH20</strain>
    </source>
</reference>
<dbReference type="Proteomes" id="UP000781932">
    <property type="component" value="Unassembled WGS sequence"/>
</dbReference>
<sequence length="149" mass="17152">MPPSAIRYPPQGGWEHVDKDWLKSLKLDRNDTVLDLMRHIPYIKHDEEDDFDPRMIFERTTVVDCAAERTLGPLHESQRDFLFEPFGIEVPPHVHVLANLPSGYDGHNIFIDTERGRVILADTQVGPRPTDLSLFDKGDWLEYATYAVP</sequence>
<gene>
    <name evidence="1" type="ORF">CkaCkLH20_10680</name>
</gene>
<evidence type="ECO:0000313" key="2">
    <source>
        <dbReference type="Proteomes" id="UP000781932"/>
    </source>
</evidence>
<dbReference type="RefSeq" id="XP_038741207.1">
    <property type="nucleotide sequence ID" value="XM_038893394.1"/>
</dbReference>
<dbReference type="GeneID" id="62166468"/>
<dbReference type="OrthoDB" id="5343383at2759"/>
<proteinExistence type="predicted"/>